<gene>
    <name evidence="3" type="ORF">ACFPFU_21830</name>
</gene>
<comment type="caution">
    <text evidence="3">The sequence shown here is derived from an EMBL/GenBank/DDBJ whole genome shotgun (WGS) entry which is preliminary data.</text>
</comment>
<sequence length="232" mass="26390">MKNLFYSGMLLFCLFLPFSLPAQETEKVTHKTKDPKTKAVYHIIKGTGIKHGPYERVFKGTMSFKEMGQYDHDQPAGVWEYFNAQGKLIQKFNFSTYEFEMMEDFRAVKAVFILEGEDLVEVTSGEKPVLLGGDAKVLYNLVHNLEYPYGAKVRKAQGTVGVWVTVTRDGRMTRPLITDPVDKALDEEALRVISLLPDEWIPLHIDGQARDSVVLLTINFKQSFSSSVQTMR</sequence>
<dbReference type="Pfam" id="PF03544">
    <property type="entry name" value="TonB_C"/>
    <property type="match status" value="1"/>
</dbReference>
<feature type="domain" description="TonB C-terminal" evidence="2">
    <location>
        <begin position="144"/>
        <end position="221"/>
    </location>
</feature>
<evidence type="ECO:0000313" key="4">
    <source>
        <dbReference type="Proteomes" id="UP001595818"/>
    </source>
</evidence>
<dbReference type="Proteomes" id="UP001595818">
    <property type="component" value="Unassembled WGS sequence"/>
</dbReference>
<keyword evidence="4" id="KW-1185">Reference proteome</keyword>
<dbReference type="SUPFAM" id="SSF74653">
    <property type="entry name" value="TolA/TonB C-terminal domain"/>
    <property type="match status" value="1"/>
</dbReference>
<dbReference type="RefSeq" id="WP_377068128.1">
    <property type="nucleotide sequence ID" value="NZ_JBHSJJ010000017.1"/>
</dbReference>
<organism evidence="3 4">
    <name type="scientific">Negadavirga shengliensis</name>
    <dbReference type="NCBI Taxonomy" id="1389218"/>
    <lineage>
        <taxon>Bacteria</taxon>
        <taxon>Pseudomonadati</taxon>
        <taxon>Bacteroidota</taxon>
        <taxon>Cytophagia</taxon>
        <taxon>Cytophagales</taxon>
        <taxon>Cyclobacteriaceae</taxon>
        <taxon>Negadavirga</taxon>
    </lineage>
</organism>
<feature type="chain" id="PRO_5046360017" evidence="1">
    <location>
        <begin position="23"/>
        <end position="232"/>
    </location>
</feature>
<evidence type="ECO:0000256" key="1">
    <source>
        <dbReference type="SAM" id="SignalP"/>
    </source>
</evidence>
<dbReference type="Gene3D" id="3.30.1150.10">
    <property type="match status" value="1"/>
</dbReference>
<accession>A0ABV9T7I8</accession>
<dbReference type="InterPro" id="IPR037682">
    <property type="entry name" value="TonB_C"/>
</dbReference>
<feature type="signal peptide" evidence="1">
    <location>
        <begin position="1"/>
        <end position="22"/>
    </location>
</feature>
<proteinExistence type="predicted"/>
<protein>
    <submittedName>
        <fullName evidence="3">Energy transducer TonB</fullName>
    </submittedName>
</protein>
<keyword evidence="1" id="KW-0732">Signal</keyword>
<evidence type="ECO:0000259" key="2">
    <source>
        <dbReference type="Pfam" id="PF03544"/>
    </source>
</evidence>
<evidence type="ECO:0000313" key="3">
    <source>
        <dbReference type="EMBL" id="MFC4874359.1"/>
    </source>
</evidence>
<reference evidence="4" key="1">
    <citation type="journal article" date="2019" name="Int. J. Syst. Evol. Microbiol.">
        <title>The Global Catalogue of Microorganisms (GCM) 10K type strain sequencing project: providing services to taxonomists for standard genome sequencing and annotation.</title>
        <authorList>
            <consortium name="The Broad Institute Genomics Platform"/>
            <consortium name="The Broad Institute Genome Sequencing Center for Infectious Disease"/>
            <person name="Wu L."/>
            <person name="Ma J."/>
        </authorList>
    </citation>
    <scope>NUCLEOTIDE SEQUENCE [LARGE SCALE GENOMIC DNA]</scope>
    <source>
        <strain evidence="4">CGMCC 4.7466</strain>
    </source>
</reference>
<dbReference type="EMBL" id="JBHSJJ010000017">
    <property type="protein sequence ID" value="MFC4874359.1"/>
    <property type="molecule type" value="Genomic_DNA"/>
</dbReference>
<name>A0ABV9T7I8_9BACT</name>